<dbReference type="EMBL" id="JBHMFC010000004">
    <property type="protein sequence ID" value="MFB9055349.1"/>
    <property type="molecule type" value="Genomic_DNA"/>
</dbReference>
<dbReference type="Proteomes" id="UP001589585">
    <property type="component" value="Unassembled WGS sequence"/>
</dbReference>
<gene>
    <name evidence="1" type="ORF">ACFFU9_01225</name>
</gene>
<evidence type="ECO:0000313" key="1">
    <source>
        <dbReference type="EMBL" id="MFB9055349.1"/>
    </source>
</evidence>
<protein>
    <submittedName>
        <fullName evidence="1">Uncharacterized protein</fullName>
    </submittedName>
</protein>
<proteinExistence type="predicted"/>
<dbReference type="RefSeq" id="WP_379859534.1">
    <property type="nucleotide sequence ID" value="NZ_JBHMFC010000004.1"/>
</dbReference>
<reference evidence="1 2" key="1">
    <citation type="submission" date="2024-09" db="EMBL/GenBank/DDBJ databases">
        <authorList>
            <person name="Sun Q."/>
            <person name="Mori K."/>
        </authorList>
    </citation>
    <scope>NUCLEOTIDE SEQUENCE [LARGE SCALE GENOMIC DNA]</scope>
    <source>
        <strain evidence="1 2">CECT 8622</strain>
    </source>
</reference>
<accession>A0ABV5F7K3</accession>
<name>A0ABV5F7K3_9FLAO</name>
<organism evidence="1 2">
    <name type="scientific">Mariniflexile ostreae</name>
    <dbReference type="NCBI Taxonomy" id="1520892"/>
    <lineage>
        <taxon>Bacteria</taxon>
        <taxon>Pseudomonadati</taxon>
        <taxon>Bacteroidota</taxon>
        <taxon>Flavobacteriia</taxon>
        <taxon>Flavobacteriales</taxon>
        <taxon>Flavobacteriaceae</taxon>
        <taxon>Mariniflexile</taxon>
    </lineage>
</organism>
<keyword evidence="2" id="KW-1185">Reference proteome</keyword>
<comment type="caution">
    <text evidence="1">The sequence shown here is derived from an EMBL/GenBank/DDBJ whole genome shotgun (WGS) entry which is preliminary data.</text>
</comment>
<sequence length="221" mass="25097">MKDFLEVQFKGWTATPRLPFILSGNAVCMPTPSYSMLLGVIGCCLGRIVEASEVNIGFQYQYDTTENDLETRHRLAFDGKLKPHAKGTDAYLREFHINPVLTVWLNRTDWLEYFKYPIGTPSLGRSQDLLKIEKAEIVKCQSISKANIRGCMMPFSIGLKIGGQLVQIAEAYKENEEIGSGRTGINSKIFMSIPFQSSSTIEHENLFKTTNNKQFYLHTWQ</sequence>
<evidence type="ECO:0000313" key="2">
    <source>
        <dbReference type="Proteomes" id="UP001589585"/>
    </source>
</evidence>